<organism evidence="1 2">
    <name type="scientific">Lepraria neglecta</name>
    <dbReference type="NCBI Taxonomy" id="209136"/>
    <lineage>
        <taxon>Eukaryota</taxon>
        <taxon>Fungi</taxon>
        <taxon>Dikarya</taxon>
        <taxon>Ascomycota</taxon>
        <taxon>Pezizomycotina</taxon>
        <taxon>Lecanoromycetes</taxon>
        <taxon>OSLEUM clade</taxon>
        <taxon>Lecanoromycetidae</taxon>
        <taxon>Lecanorales</taxon>
        <taxon>Lecanorineae</taxon>
        <taxon>Stereocaulaceae</taxon>
        <taxon>Lepraria</taxon>
    </lineage>
</organism>
<keyword evidence="2" id="KW-1185">Reference proteome</keyword>
<reference evidence="1" key="1">
    <citation type="submission" date="2022-11" db="EMBL/GenBank/DDBJ databases">
        <title>Chromosomal genome sequence assembly and mating type (MAT) locus characterization of the leprose asexual lichenized fungus Lepraria neglecta (Nyl.) Erichsen.</title>
        <authorList>
            <person name="Allen J.L."/>
            <person name="Pfeffer B."/>
        </authorList>
    </citation>
    <scope>NUCLEOTIDE SEQUENCE</scope>
    <source>
        <strain evidence="1">Allen 5258</strain>
    </source>
</reference>
<dbReference type="GO" id="GO:0016788">
    <property type="term" value="F:hydrolase activity, acting on ester bonds"/>
    <property type="evidence" value="ECO:0007669"/>
    <property type="project" value="InterPro"/>
</dbReference>
<dbReference type="GO" id="GO:0006629">
    <property type="term" value="P:lipid metabolic process"/>
    <property type="evidence" value="ECO:0007669"/>
    <property type="project" value="TreeGrafter"/>
</dbReference>
<accession>A0AAE0DIW7</accession>
<dbReference type="SUPFAM" id="SSF52266">
    <property type="entry name" value="SGNH hydrolase"/>
    <property type="match status" value="1"/>
</dbReference>
<protein>
    <submittedName>
        <fullName evidence="1">Uncharacterized protein</fullName>
    </submittedName>
</protein>
<dbReference type="EMBL" id="JASNWA010000008">
    <property type="protein sequence ID" value="KAK3171251.1"/>
    <property type="molecule type" value="Genomic_DNA"/>
</dbReference>
<dbReference type="Gene3D" id="3.40.50.1110">
    <property type="entry name" value="SGNH hydrolase"/>
    <property type="match status" value="1"/>
</dbReference>
<dbReference type="InterPro" id="IPR037460">
    <property type="entry name" value="SEST-like"/>
</dbReference>
<proteinExistence type="predicted"/>
<gene>
    <name evidence="1" type="ORF">OEA41_003335</name>
</gene>
<dbReference type="Proteomes" id="UP001276659">
    <property type="component" value="Unassembled WGS sequence"/>
</dbReference>
<evidence type="ECO:0000313" key="2">
    <source>
        <dbReference type="Proteomes" id="UP001276659"/>
    </source>
</evidence>
<dbReference type="InterPro" id="IPR036514">
    <property type="entry name" value="SGNH_hydro_sf"/>
</dbReference>
<dbReference type="PANTHER" id="PTHR37981">
    <property type="entry name" value="LIPASE 2"/>
    <property type="match status" value="1"/>
</dbReference>
<comment type="caution">
    <text evidence="1">The sequence shown here is derived from an EMBL/GenBank/DDBJ whole genome shotgun (WGS) entry which is preliminary data.</text>
</comment>
<evidence type="ECO:0000313" key="1">
    <source>
        <dbReference type="EMBL" id="KAK3171251.1"/>
    </source>
</evidence>
<name>A0AAE0DIW7_9LECA</name>
<dbReference type="AlphaFoldDB" id="A0AAE0DIW7"/>
<dbReference type="PANTHER" id="PTHR37981:SF1">
    <property type="entry name" value="SGNH HYDROLASE-TYPE ESTERASE DOMAIN-CONTAINING PROTEIN"/>
    <property type="match status" value="1"/>
</dbReference>
<sequence>MPSTTHAPQASTFRNNLDELLNWIVQIAGDASKVVVMPYIKFFDGDVTDDDPTKVNCHVKQYVRLQLNTVSDHINSVLSDAATNHGMRFASDNELEAKYNGHRFCENTTTGQGVLTYDLFWTSLTLQQQAEFQQSYDNDTPSLFAPGNTDSSNGFLNGSSASIYSRIFHPTVPGHTAYFQTLKDTVSNVVAAGRV</sequence>